<gene>
    <name evidence="11" type="primary">SKDI06G1260</name>
    <name evidence="11" type="ORF">SKDI_06G1260</name>
</gene>
<evidence type="ECO:0000256" key="5">
    <source>
        <dbReference type="ARBA" id="ARBA00022729"/>
    </source>
</evidence>
<feature type="region of interest" description="Disordered" evidence="8">
    <location>
        <begin position="1182"/>
        <end position="1202"/>
    </location>
</feature>
<evidence type="ECO:0000259" key="10">
    <source>
        <dbReference type="Pfam" id="PF11765"/>
    </source>
</evidence>
<keyword evidence="4" id="KW-0472">Membrane</keyword>
<evidence type="ECO:0000256" key="6">
    <source>
        <dbReference type="ARBA" id="ARBA00023180"/>
    </source>
</evidence>
<feature type="signal peptide" evidence="9">
    <location>
        <begin position="1"/>
        <end position="17"/>
    </location>
</feature>
<evidence type="ECO:0000256" key="4">
    <source>
        <dbReference type="ARBA" id="ARBA00022622"/>
    </source>
</evidence>
<keyword evidence="3" id="KW-0964">Secreted</keyword>
<evidence type="ECO:0000256" key="3">
    <source>
        <dbReference type="ARBA" id="ARBA00022525"/>
    </source>
</evidence>
<evidence type="ECO:0000256" key="1">
    <source>
        <dbReference type="ARBA" id="ARBA00004589"/>
    </source>
</evidence>
<feature type="compositionally biased region" description="Low complexity" evidence="8">
    <location>
        <begin position="1407"/>
        <end position="1422"/>
    </location>
</feature>
<sequence length="1857" mass="196578">MRSLIFITVTLASIVLALDVKEKSKIITSSTIYHDKLTIEKGVYLGLVGGNFHNFHSDVKVRGGLYVRTDDSSVRKNNRLVGNFENDFNTVIDLEKDTVPNSFVWQGNWFQNMGNMSIRGTPYASSKSQSLTFSSFSNAGFLQFVDTGYLQFGKEGGTITNTGTIAAQSDQFNPVYLIPQSTMKGNGCLWLGSYCIFYIENLNNIKVEDQTIVLSSEPNAIVLGGSTDPQSRKPSITSLKIRNFNSETSIWFHDNKPKIKSFVDGILTVKTIGRTYMLDFGPGYTSDQFAITYTPVSTQLWQNGRPLDAGVLRTKKVKTTLPGYRGCIAPQAIPNFDSFKERVVGNLKNRPCTRSSTVHPTPPYGHTVTSSLESTWGQSTSIFSSTDSQYKVTSSLSSSNKASRTATDFFSFASSDASAQSSGYIPSLSSFTAAQSAAKSASYTSDDLSSQSAGHITSGLDTTGRQSLIGRSQSATSSSNFATPPSSYSILIPSNPTSILHTSDELSMSSSQLPNDITSEFTDTTSQSTGSSGQYFSSFIYRISSQITLTSLGTTTIQSVRDIINPSSRYILSDRAENNTKFTSNQPSNIVFHSSVSTLLTSSIANSPSSDYSNDETTVTTRFSTCSTSFSTTSDSKFNSLNQIPSPTNFFSDLPIESGSFFSQQSSRSPSDYSSTAALSSSNPTSTLSSTGAQAENSTSQGALATILSSGLYSRLTSNPSITVLLSSGSTDNQYIATATRVASTNDKSEASVVILTSRPSADQYPDYASSSLMGGITRWESSPNSQYSTAFTLSRSCTGTTAYYSNNTQHISSNLDAKYSTQTLPNFLEGTNSISSVQSFDMTSTSVFGKYSGDFPTSLSIKFPTGMATLTSLTGHSSSSVLSETSITHSSSFVATEALTTKTSSDIATNTLESSSRQSSSTATIETSTSSVASSPSMGTVEASSSQSSIFIANSSSMSSSRQSLRTITIEPATSQSSTLIITETSTSSFNPSSKVSATETSTIFASQSSTPTTTHHVSSTVDAKYFTQTSSSFLENDETVSLIQSSDTDSSSTSDQSSSISSINRTSGTSIDFVTLTSYADQFSSSPVVEPSISSTAQHSTTITIESLIGQSSTLIITETPTPSLYPSSKASTTETSTISASQSSTPTITHHVSSTVDAKYFTQTSSSFLENDETVSLIQSSDTDSSSTSDQSSSISSINRTSGTSIDFVTLTSYADQFSSSPVVEPSISSTAQHSTTITIESSIGQSSTLIITETPTTSLYPSSKASTTETLAGSASQSSTPTITYHISSTVDAKYFTQTSSSFLESDDTVSSIYSSDTNSISTSGQSLSDSLSIPSSWSSTDVTASSSSDKQYLSTISTETSGIASSPFSSIYHISSSDNTSHASTTMATIASSKSSEKITNRSSTRSSSLVSSGSVGQSSTQFEIPVNISSTITTNSVSHSDSYFLVQSTVNELNNDSTTTPTHSKAQTSASLIASLSTRTTTSAPQISDSQHLNNEASRLLTLSTSEPQVLPWSLPSFKSGDSNAELSTFASFTTVYKEWSGTFTHTYFTQVSRMYDNSAEMAKGEIKGPDRGIVIESIHYAETPTAYKAPTAVTMGSGAIFSARIDSDAAAKKEETTMATITTCGSYLCTGTVSSAIISTVTTKIGDAVTKYTTWCPLSAADSVEENTEIFLTSSALDILSEPPSAVIKPTFTSTNDIARRPELTVDSYSRTDGSGTVVASKSIKTATSSGGFGGTSGHTTFSAKTHGSAASSSSRVTSVISHESSASIIPGLVISIGNVPSFESPLTNVQSLITTSFTSGSHFQIYSSSSVPHSDRASLPLSTYAGTANNLLSNSAWSFLIALMWLVIS</sequence>
<keyword evidence="4" id="KW-0336">GPI-anchor</keyword>
<reference evidence="11" key="1">
    <citation type="submission" date="2022-10" db="EMBL/GenBank/DDBJ databases">
        <authorList>
            <person name="Byrne P K."/>
        </authorList>
    </citation>
    <scope>NUCLEOTIDE SEQUENCE</scope>
    <source>
        <strain evidence="11">IFO1802</strain>
    </source>
</reference>
<feature type="region of interest" description="Disordered" evidence="8">
    <location>
        <begin position="1393"/>
        <end position="1422"/>
    </location>
</feature>
<keyword evidence="6" id="KW-0325">Glycoprotein</keyword>
<feature type="region of interest" description="Disordered" evidence="8">
    <location>
        <begin position="910"/>
        <end position="941"/>
    </location>
</feature>
<feature type="chain" id="PRO_5041237068" description="Hyphally-regulated cell wall protein N-terminal domain-containing protein" evidence="9">
    <location>
        <begin position="18"/>
        <end position="1857"/>
    </location>
</feature>
<evidence type="ECO:0000256" key="9">
    <source>
        <dbReference type="SAM" id="SignalP"/>
    </source>
</evidence>
<dbReference type="GO" id="GO:0009277">
    <property type="term" value="C:fungal-type cell wall"/>
    <property type="evidence" value="ECO:0007669"/>
    <property type="project" value="UniProtKB-ARBA"/>
</dbReference>
<comment type="subcellular location">
    <subcellularLocation>
        <location evidence="1">Membrane</location>
        <topology evidence="1">Lipid-anchor</topology>
        <topology evidence="1">GPI-anchor</topology>
    </subcellularLocation>
    <subcellularLocation>
        <location evidence="2">Secreted</location>
    </subcellularLocation>
</comment>
<feature type="region of interest" description="Disordered" evidence="8">
    <location>
        <begin position="662"/>
        <end position="696"/>
    </location>
</feature>
<feature type="region of interest" description="Disordered" evidence="8">
    <location>
        <begin position="1046"/>
        <end position="1066"/>
    </location>
</feature>
<keyword evidence="7" id="KW-0449">Lipoprotein</keyword>
<dbReference type="InterPro" id="IPR025928">
    <property type="entry name" value="Flocculin_t3_rpt"/>
</dbReference>
<feature type="compositionally biased region" description="Low complexity" evidence="8">
    <location>
        <begin position="915"/>
        <end position="941"/>
    </location>
</feature>
<feature type="region of interest" description="Disordered" evidence="8">
    <location>
        <begin position="351"/>
        <end position="371"/>
    </location>
</feature>
<dbReference type="GO" id="GO:0098552">
    <property type="term" value="C:side of membrane"/>
    <property type="evidence" value="ECO:0007669"/>
    <property type="project" value="UniProtKB-KW"/>
</dbReference>
<dbReference type="EMBL" id="OX365901">
    <property type="protein sequence ID" value="CAI4061187.1"/>
    <property type="molecule type" value="Genomic_DNA"/>
</dbReference>
<dbReference type="GO" id="GO:0005576">
    <property type="term" value="C:extracellular region"/>
    <property type="evidence" value="ECO:0007669"/>
    <property type="project" value="UniProtKB-SubCell"/>
</dbReference>
<keyword evidence="5 9" id="KW-0732">Signal</keyword>
<dbReference type="GeneID" id="80923829"/>
<evidence type="ECO:0000256" key="8">
    <source>
        <dbReference type="SAM" id="MobiDB-lite"/>
    </source>
</evidence>
<feature type="domain" description="Hyphally-regulated cell wall protein N-terminal" evidence="10">
    <location>
        <begin position="9"/>
        <end position="293"/>
    </location>
</feature>
<evidence type="ECO:0000256" key="7">
    <source>
        <dbReference type="ARBA" id="ARBA00023288"/>
    </source>
</evidence>
<name>A0AA35NQ47_SACK1</name>
<evidence type="ECO:0000313" key="12">
    <source>
        <dbReference type="Proteomes" id="UP001162087"/>
    </source>
</evidence>
<dbReference type="Pfam" id="PF13928">
    <property type="entry name" value="Flocculin_t3"/>
    <property type="match status" value="1"/>
</dbReference>
<keyword evidence="12" id="KW-1185">Reference proteome</keyword>
<organism evidence="11 12">
    <name type="scientific">Saccharomyces kudriavzevii (strain ATCC MYA-4449 / AS 2.2408 / CBS 8840 / NBRC 1802 / NCYC 2889)</name>
    <name type="common">Yeast</name>
    <dbReference type="NCBI Taxonomy" id="226230"/>
    <lineage>
        <taxon>Eukaryota</taxon>
        <taxon>Fungi</taxon>
        <taxon>Dikarya</taxon>
        <taxon>Ascomycota</taxon>
        <taxon>Saccharomycotina</taxon>
        <taxon>Saccharomycetes</taxon>
        <taxon>Saccharomycetales</taxon>
        <taxon>Saccharomycetaceae</taxon>
        <taxon>Saccharomyces</taxon>
    </lineage>
</organism>
<dbReference type="RefSeq" id="XP_056087529.1">
    <property type="nucleotide sequence ID" value="XM_056227738.1"/>
</dbReference>
<accession>A0AA35NQ47</accession>
<dbReference type="InterPro" id="IPR021031">
    <property type="entry name" value="Hyphal-reg_cell_wall_N"/>
</dbReference>
<evidence type="ECO:0000313" key="11">
    <source>
        <dbReference type="EMBL" id="CAI4061187.1"/>
    </source>
</evidence>
<feature type="compositionally biased region" description="Low complexity" evidence="8">
    <location>
        <begin position="662"/>
        <end position="691"/>
    </location>
</feature>
<feature type="region of interest" description="Disordered" evidence="8">
    <location>
        <begin position="443"/>
        <end position="484"/>
    </location>
</feature>
<dbReference type="Pfam" id="PF11765">
    <property type="entry name" value="Hyphal_reg_CWP"/>
    <property type="match status" value="1"/>
</dbReference>
<proteinExistence type="predicted"/>
<dbReference type="Proteomes" id="UP001162087">
    <property type="component" value="Chromosome 6"/>
</dbReference>
<protein>
    <recommendedName>
        <fullName evidence="10">Hyphally-regulated cell wall protein N-terminal domain-containing protein</fullName>
    </recommendedName>
</protein>
<evidence type="ECO:0000256" key="2">
    <source>
        <dbReference type="ARBA" id="ARBA00004613"/>
    </source>
</evidence>